<dbReference type="GO" id="GO:0005524">
    <property type="term" value="F:ATP binding"/>
    <property type="evidence" value="ECO:0007669"/>
    <property type="project" value="UniProtKB-UniRule"/>
</dbReference>
<dbReference type="PROSITE" id="PS51192">
    <property type="entry name" value="HELICASE_ATP_BIND_1"/>
    <property type="match status" value="1"/>
</dbReference>
<dbReference type="Proteomes" id="UP000612855">
    <property type="component" value="Unassembled WGS sequence"/>
</dbReference>
<feature type="binding site" evidence="12">
    <location>
        <position position="437"/>
    </location>
    <ligand>
        <name>Zn(2+)</name>
        <dbReference type="ChEBI" id="CHEBI:29105"/>
        <label>1</label>
    </ligand>
</feature>
<dbReference type="InterPro" id="IPR001650">
    <property type="entry name" value="Helicase_C-like"/>
</dbReference>
<dbReference type="NCBIfam" id="NF004070">
    <property type="entry name" value="PRK05580.2-2"/>
    <property type="match status" value="1"/>
</dbReference>
<dbReference type="InterPro" id="IPR040498">
    <property type="entry name" value="PriA_CRR"/>
</dbReference>
<feature type="binding site" evidence="12">
    <location>
        <position position="446"/>
    </location>
    <ligand>
        <name>Zn(2+)</name>
        <dbReference type="ChEBI" id="CHEBI:29105"/>
        <label>2</label>
    </ligand>
</feature>
<evidence type="ECO:0000256" key="2">
    <source>
        <dbReference type="ARBA" id="ARBA00022705"/>
    </source>
</evidence>
<dbReference type="RefSeq" id="WP_188477771.1">
    <property type="nucleotide sequence ID" value="NZ_BMFJ01000001.1"/>
</dbReference>
<evidence type="ECO:0000256" key="9">
    <source>
        <dbReference type="ARBA" id="ARBA00023125"/>
    </source>
</evidence>
<dbReference type="InterPro" id="IPR041222">
    <property type="entry name" value="PriA_3primeBD"/>
</dbReference>
<accession>A0A917A961</accession>
<keyword evidence="10 12" id="KW-0413">Isomerase</keyword>
<comment type="cofactor">
    <cofactor evidence="12">
        <name>Zn(2+)</name>
        <dbReference type="ChEBI" id="CHEBI:29105"/>
    </cofactor>
    <text evidence="12">Binds 2 zinc ions per subunit.</text>
</comment>
<keyword evidence="5 12" id="KW-0378">Hydrolase</keyword>
<dbReference type="Gene3D" id="3.40.1440.60">
    <property type="entry name" value="PriA, 3(prime) DNA-binding domain"/>
    <property type="match status" value="1"/>
</dbReference>
<keyword evidence="4 12" id="KW-0547">Nucleotide-binding</keyword>
<evidence type="ECO:0000256" key="6">
    <source>
        <dbReference type="ARBA" id="ARBA00022806"/>
    </source>
</evidence>
<evidence type="ECO:0000256" key="5">
    <source>
        <dbReference type="ARBA" id="ARBA00022801"/>
    </source>
</evidence>
<evidence type="ECO:0000256" key="1">
    <source>
        <dbReference type="ARBA" id="ARBA00022515"/>
    </source>
</evidence>
<feature type="domain" description="Helicase ATP-binding" evidence="14">
    <location>
        <begin position="210"/>
        <end position="376"/>
    </location>
</feature>
<dbReference type="InterPro" id="IPR027417">
    <property type="entry name" value="P-loop_NTPase"/>
</dbReference>
<feature type="binding site" evidence="12">
    <location>
        <position position="449"/>
    </location>
    <ligand>
        <name>Zn(2+)</name>
        <dbReference type="ChEBI" id="CHEBI:29105"/>
        <label>2</label>
    </ligand>
</feature>
<evidence type="ECO:0000313" key="16">
    <source>
        <dbReference type="Proteomes" id="UP000612855"/>
    </source>
</evidence>
<dbReference type="AlphaFoldDB" id="A0A917A961"/>
<dbReference type="GO" id="GO:0006310">
    <property type="term" value="P:DNA recombination"/>
    <property type="evidence" value="ECO:0007669"/>
    <property type="project" value="InterPro"/>
</dbReference>
<feature type="binding site" evidence="12">
    <location>
        <position position="440"/>
    </location>
    <ligand>
        <name>Zn(2+)</name>
        <dbReference type="ChEBI" id="CHEBI:29105"/>
        <label>1</label>
    </ligand>
</feature>
<evidence type="ECO:0000256" key="8">
    <source>
        <dbReference type="ARBA" id="ARBA00022840"/>
    </source>
</evidence>
<feature type="binding site" evidence="12">
    <location>
        <position position="467"/>
    </location>
    <ligand>
        <name>Zn(2+)</name>
        <dbReference type="ChEBI" id="CHEBI:29105"/>
        <label>2</label>
    </ligand>
</feature>
<dbReference type="Pfam" id="PF17764">
    <property type="entry name" value="PriA_3primeBD"/>
    <property type="match status" value="1"/>
</dbReference>
<dbReference type="HAMAP" id="MF_00983">
    <property type="entry name" value="PriA"/>
    <property type="match status" value="1"/>
</dbReference>
<evidence type="ECO:0000259" key="14">
    <source>
        <dbReference type="PROSITE" id="PS51192"/>
    </source>
</evidence>
<keyword evidence="8 12" id="KW-0067">ATP-binding</keyword>
<dbReference type="SUPFAM" id="SSF52540">
    <property type="entry name" value="P-loop containing nucleoside triphosphate hydrolases"/>
    <property type="match status" value="2"/>
</dbReference>
<feature type="region of interest" description="Disordered" evidence="13">
    <location>
        <begin position="106"/>
        <end position="126"/>
    </location>
</feature>
<dbReference type="PANTHER" id="PTHR30580:SF0">
    <property type="entry name" value="PRIMOSOMAL PROTEIN N"/>
    <property type="match status" value="1"/>
</dbReference>
<feature type="binding site" evidence="12">
    <location>
        <position position="464"/>
    </location>
    <ligand>
        <name>Zn(2+)</name>
        <dbReference type="ChEBI" id="CHEBI:29105"/>
        <label>2</label>
    </ligand>
</feature>
<dbReference type="GO" id="GO:0006302">
    <property type="term" value="P:double-strand break repair"/>
    <property type="evidence" value="ECO:0007669"/>
    <property type="project" value="InterPro"/>
</dbReference>
<dbReference type="GO" id="GO:0006269">
    <property type="term" value="P:DNA replication, synthesis of primer"/>
    <property type="evidence" value="ECO:0007669"/>
    <property type="project" value="UniProtKB-KW"/>
</dbReference>
<feature type="region of interest" description="Disordered" evidence="13">
    <location>
        <begin position="170"/>
        <end position="193"/>
    </location>
</feature>
<evidence type="ECO:0000313" key="15">
    <source>
        <dbReference type="EMBL" id="GGE34099.1"/>
    </source>
</evidence>
<dbReference type="PANTHER" id="PTHR30580">
    <property type="entry name" value="PRIMOSOMAL PROTEIN N"/>
    <property type="match status" value="1"/>
</dbReference>
<dbReference type="Gene3D" id="3.40.50.300">
    <property type="entry name" value="P-loop containing nucleotide triphosphate hydrolases"/>
    <property type="match status" value="2"/>
</dbReference>
<dbReference type="GO" id="GO:0006270">
    <property type="term" value="P:DNA replication initiation"/>
    <property type="evidence" value="ECO:0007669"/>
    <property type="project" value="TreeGrafter"/>
</dbReference>
<dbReference type="GO" id="GO:0008270">
    <property type="term" value="F:zinc ion binding"/>
    <property type="evidence" value="ECO:0007669"/>
    <property type="project" value="UniProtKB-UniRule"/>
</dbReference>
<organism evidence="15 16">
    <name type="scientific">Primorskyibacter flagellatus</name>
    <dbReference type="NCBI Taxonomy" id="1387277"/>
    <lineage>
        <taxon>Bacteria</taxon>
        <taxon>Pseudomonadati</taxon>
        <taxon>Pseudomonadota</taxon>
        <taxon>Alphaproteobacteria</taxon>
        <taxon>Rhodobacterales</taxon>
        <taxon>Roseobacteraceae</taxon>
        <taxon>Primorskyibacter</taxon>
    </lineage>
</organism>
<comment type="subunit">
    <text evidence="12">Component of the replication restart primosome.</text>
</comment>
<dbReference type="InterPro" id="IPR005259">
    <property type="entry name" value="PriA"/>
</dbReference>
<keyword evidence="1 12" id="KW-0639">Primosome</keyword>
<dbReference type="CDD" id="cd17929">
    <property type="entry name" value="DEXHc_priA"/>
    <property type="match status" value="1"/>
</dbReference>
<evidence type="ECO:0000256" key="3">
    <source>
        <dbReference type="ARBA" id="ARBA00022723"/>
    </source>
</evidence>
<keyword evidence="9 12" id="KW-0238">DNA-binding</keyword>
<dbReference type="EMBL" id="BMFJ01000001">
    <property type="protein sequence ID" value="GGE34099.1"/>
    <property type="molecule type" value="Genomic_DNA"/>
</dbReference>
<evidence type="ECO:0000256" key="7">
    <source>
        <dbReference type="ARBA" id="ARBA00022833"/>
    </source>
</evidence>
<dbReference type="Pfam" id="PF00271">
    <property type="entry name" value="Helicase_C"/>
    <property type="match status" value="1"/>
</dbReference>
<feature type="binding site" evidence="12">
    <location>
        <position position="480"/>
    </location>
    <ligand>
        <name>Zn(2+)</name>
        <dbReference type="ChEBI" id="CHEBI:29105"/>
        <label>1</label>
    </ligand>
</feature>
<dbReference type="GO" id="GO:0003677">
    <property type="term" value="F:DNA binding"/>
    <property type="evidence" value="ECO:0007669"/>
    <property type="project" value="UniProtKB-UniRule"/>
</dbReference>
<dbReference type="SMART" id="SM00490">
    <property type="entry name" value="HELICc"/>
    <property type="match status" value="1"/>
</dbReference>
<dbReference type="NCBIfam" id="TIGR00595">
    <property type="entry name" value="priA"/>
    <property type="match status" value="1"/>
</dbReference>
<dbReference type="InterPro" id="IPR042115">
    <property type="entry name" value="PriA_3primeBD_sf"/>
</dbReference>
<sequence>MEPDFYDTDDLVAVLTTQPLDRLLDYRAPEGGCAQGAFVQVPLGPRQVLGVIWGPGQGNFDPAKIRPVTRVLDAAPMRDEMREFLIRAGDYTLTPMTQMLRLATRAPGLSDPPSMQKVYRLGDTDPDRMTDARRRVLNVLNDYGGLSFTLKELSDMAGATSSVVKGMVKQGAVREEQAPRDTPYPPMDTDRRGNALTDGQAEAAGRIAEGVRRGGYGTTLLRGVTGSGKTEVYLEAIAACIAAGRQALVLLPEIALSEQFLARVEQRFGAKPVEWHSGVTMTERRRAWKMVGQGAAQLVVGARSALFLPFRDLGLIVVDEEHDTSYKQEDGVLYNARDMSVLRASIAGARVVLASATPSLETWANADAGKYDRVDLDARFGAAVLPEMRAIDMRAEDLSPGRWISPSLARAVTARMEKGEQSLLFLNRRGYAPVTVCRACGEQIGCDHCDARMVEHRFLKRLVCHQCGETKPLPEACPSCKVEGKLAAVGPGVERLAEEVAVAFPEARAAVLSSDLFTSARALKQAIADIAEGDIDIVIGTQLVAKGHNFPRLTLVGVIDADLGLQGSDLRAAERTFQLMRQVAGRAGRAETPGEALLQTHQPDHPVIRAILTGDEEAFWSAEAEARRLAGMPPYGRLAAVILSATDEAAAFRAGQDLARRTAPLAAISAQVFGPAPAPIARVRGRHRVRMLVKADKGVALQAAMAKWVGQLRPDRDLRVAVDIDPQSFF</sequence>
<dbReference type="Pfam" id="PF00270">
    <property type="entry name" value="DEAD"/>
    <property type="match status" value="1"/>
</dbReference>
<keyword evidence="3 12" id="KW-0479">Metal-binding</keyword>
<comment type="catalytic activity">
    <reaction evidence="12">
        <text>Couples ATP hydrolysis with the unwinding of duplex DNA by translocating in the 3'-5' direction.</text>
        <dbReference type="EC" id="5.6.2.4"/>
    </reaction>
</comment>
<proteinExistence type="inferred from homology"/>
<dbReference type="Pfam" id="PF18074">
    <property type="entry name" value="PriA_C"/>
    <property type="match status" value="1"/>
</dbReference>
<dbReference type="InterPro" id="IPR014001">
    <property type="entry name" value="Helicase_ATP-bd"/>
</dbReference>
<keyword evidence="7 12" id="KW-0862">Zinc</keyword>
<evidence type="ECO:0000256" key="13">
    <source>
        <dbReference type="SAM" id="MobiDB-lite"/>
    </source>
</evidence>
<dbReference type="InterPro" id="IPR041236">
    <property type="entry name" value="PriA_C"/>
</dbReference>
<comment type="similarity">
    <text evidence="12">Belongs to the helicase family. PriA subfamily.</text>
</comment>
<dbReference type="EC" id="5.6.2.4" evidence="12"/>
<reference evidence="16" key="1">
    <citation type="journal article" date="2019" name="Int. J. Syst. Evol. Microbiol.">
        <title>The Global Catalogue of Microorganisms (GCM) 10K type strain sequencing project: providing services to taxonomists for standard genome sequencing and annotation.</title>
        <authorList>
            <consortium name="The Broad Institute Genomics Platform"/>
            <consortium name="The Broad Institute Genome Sequencing Center for Infectious Disease"/>
            <person name="Wu L."/>
            <person name="Ma J."/>
        </authorList>
    </citation>
    <scope>NUCLEOTIDE SEQUENCE [LARGE SCALE GENOMIC DNA]</scope>
    <source>
        <strain evidence="16">CGMCC 1.12664</strain>
    </source>
</reference>
<name>A0A917A961_9RHOB</name>
<comment type="catalytic activity">
    <reaction evidence="11 12">
        <text>ATP + H2O = ADP + phosphate + H(+)</text>
        <dbReference type="Rhea" id="RHEA:13065"/>
        <dbReference type="ChEBI" id="CHEBI:15377"/>
        <dbReference type="ChEBI" id="CHEBI:15378"/>
        <dbReference type="ChEBI" id="CHEBI:30616"/>
        <dbReference type="ChEBI" id="CHEBI:43474"/>
        <dbReference type="ChEBI" id="CHEBI:456216"/>
        <dbReference type="EC" id="5.6.2.4"/>
    </reaction>
</comment>
<dbReference type="FunFam" id="3.40.50.300:FF:000489">
    <property type="entry name" value="Primosome assembly protein PriA"/>
    <property type="match status" value="1"/>
</dbReference>
<gene>
    <name evidence="12 15" type="primary">priA</name>
    <name evidence="15" type="ORF">GCM10011360_22440</name>
</gene>
<dbReference type="SMART" id="SM00487">
    <property type="entry name" value="DEXDc"/>
    <property type="match status" value="1"/>
</dbReference>
<keyword evidence="6 12" id="KW-0347">Helicase</keyword>
<dbReference type="GO" id="GO:1990077">
    <property type="term" value="C:primosome complex"/>
    <property type="evidence" value="ECO:0007669"/>
    <property type="project" value="UniProtKB-UniRule"/>
</dbReference>
<keyword evidence="2 12" id="KW-0235">DNA replication</keyword>
<comment type="function">
    <text evidence="12">Initiates the restart of stalled replication forks, which reloads the replicative helicase on sites other than the origin of replication. Recognizes and binds to abandoned replication forks and remodels them to uncover a helicase loading site. Promotes assembly of the primosome at these replication forks.</text>
</comment>
<comment type="caution">
    <text evidence="15">The sequence shown here is derived from an EMBL/GenBank/DDBJ whole genome shotgun (WGS) entry which is preliminary data.</text>
</comment>
<evidence type="ECO:0000256" key="4">
    <source>
        <dbReference type="ARBA" id="ARBA00022741"/>
    </source>
</evidence>
<keyword evidence="16" id="KW-1185">Reference proteome</keyword>
<evidence type="ECO:0000256" key="12">
    <source>
        <dbReference type="HAMAP-Rule" id="MF_00983"/>
    </source>
</evidence>
<protein>
    <recommendedName>
        <fullName evidence="12">Replication restart protein PriA</fullName>
    </recommendedName>
    <alternativeName>
        <fullName evidence="12">ATP-dependent DNA helicase PriA</fullName>
        <ecNumber evidence="12">5.6.2.4</ecNumber>
    </alternativeName>
    <alternativeName>
        <fullName evidence="12">DNA 3'-5' helicase PriA</fullName>
    </alternativeName>
</protein>
<dbReference type="GO" id="GO:0043138">
    <property type="term" value="F:3'-5' DNA helicase activity"/>
    <property type="evidence" value="ECO:0007669"/>
    <property type="project" value="UniProtKB-EC"/>
</dbReference>
<dbReference type="GO" id="GO:0016787">
    <property type="term" value="F:hydrolase activity"/>
    <property type="evidence" value="ECO:0007669"/>
    <property type="project" value="UniProtKB-KW"/>
</dbReference>
<feature type="binding site" evidence="12">
    <location>
        <position position="477"/>
    </location>
    <ligand>
        <name>Zn(2+)</name>
        <dbReference type="ChEBI" id="CHEBI:29105"/>
        <label>1</label>
    </ligand>
</feature>
<dbReference type="Pfam" id="PF18319">
    <property type="entry name" value="Zn_ribbon_PriA"/>
    <property type="match status" value="1"/>
</dbReference>
<evidence type="ECO:0000256" key="10">
    <source>
        <dbReference type="ARBA" id="ARBA00023235"/>
    </source>
</evidence>
<evidence type="ECO:0000256" key="11">
    <source>
        <dbReference type="ARBA" id="ARBA00048988"/>
    </source>
</evidence>
<dbReference type="InterPro" id="IPR011545">
    <property type="entry name" value="DEAD/DEAH_box_helicase_dom"/>
</dbReference>